<reference evidence="3 4" key="1">
    <citation type="submission" date="2020-10" db="EMBL/GenBank/DDBJ databases">
        <title>Connecting structure to function with the recovery of over 1000 high-quality activated sludge metagenome-assembled genomes encoding full-length rRNA genes using long-read sequencing.</title>
        <authorList>
            <person name="Singleton C.M."/>
            <person name="Petriglieri F."/>
            <person name="Kristensen J.M."/>
            <person name="Kirkegaard R.H."/>
            <person name="Michaelsen T.Y."/>
            <person name="Andersen M.H."/>
            <person name="Karst S.M."/>
            <person name="Dueholm M.S."/>
            <person name="Nielsen P.H."/>
            <person name="Albertsen M."/>
        </authorList>
    </citation>
    <scope>NUCLEOTIDE SEQUENCE [LARGE SCALE GENOMIC DNA]</scope>
    <source>
        <strain evidence="3">EsbW_18-Q3-R4-48_BATAC.285</strain>
    </source>
</reference>
<dbReference type="InterPro" id="IPR002035">
    <property type="entry name" value="VWF_A"/>
</dbReference>
<name>A0A935PZE5_9PROT</name>
<keyword evidence="1" id="KW-0472">Membrane</keyword>
<dbReference type="AlphaFoldDB" id="A0A935PZE5"/>
<keyword evidence="1" id="KW-0812">Transmembrane</keyword>
<feature type="transmembrane region" description="Helical" evidence="1">
    <location>
        <begin position="46"/>
        <end position="68"/>
    </location>
</feature>
<dbReference type="Gene3D" id="3.40.50.410">
    <property type="entry name" value="von Willebrand factor, type A domain"/>
    <property type="match status" value="1"/>
</dbReference>
<feature type="transmembrane region" description="Helical" evidence="1">
    <location>
        <begin position="6"/>
        <end position="25"/>
    </location>
</feature>
<dbReference type="Pfam" id="PF13519">
    <property type="entry name" value="VWA_2"/>
    <property type="match status" value="1"/>
</dbReference>
<dbReference type="PANTHER" id="PTHR22550">
    <property type="entry name" value="SPORE GERMINATION PROTEIN"/>
    <property type="match status" value="1"/>
</dbReference>
<organism evidence="3 4">
    <name type="scientific">Candidatus Accumulibacter proximus</name>
    <dbReference type="NCBI Taxonomy" id="2954385"/>
    <lineage>
        <taxon>Bacteria</taxon>
        <taxon>Pseudomonadati</taxon>
        <taxon>Pseudomonadota</taxon>
        <taxon>Betaproteobacteria</taxon>
        <taxon>Candidatus Accumulibacter</taxon>
    </lineage>
</organism>
<keyword evidence="1" id="KW-1133">Transmembrane helix</keyword>
<comment type="caution">
    <text evidence="3">The sequence shown here is derived from an EMBL/GenBank/DDBJ whole genome shotgun (WGS) entry which is preliminary data.</text>
</comment>
<dbReference type="EMBL" id="JADJMH010000009">
    <property type="protein sequence ID" value="MBK7675259.1"/>
    <property type="molecule type" value="Genomic_DNA"/>
</dbReference>
<dbReference type="Proteomes" id="UP000697998">
    <property type="component" value="Unassembled WGS sequence"/>
</dbReference>
<feature type="domain" description="VWFA" evidence="2">
    <location>
        <begin position="86"/>
        <end position="281"/>
    </location>
</feature>
<dbReference type="InterPro" id="IPR036465">
    <property type="entry name" value="vWFA_dom_sf"/>
</dbReference>
<protein>
    <submittedName>
        <fullName evidence="3">VWA domain-containing protein</fullName>
    </submittedName>
</protein>
<proteinExistence type="predicted"/>
<evidence type="ECO:0000259" key="2">
    <source>
        <dbReference type="PROSITE" id="PS50234"/>
    </source>
</evidence>
<sequence>MNWADPAYAWLCLLLVPAAILRHRAARRRRRDLVQLTGDGSPVARTALRPFLAGLLPAAACLLIIAALCRPQWGLTTLPQHNRGLNIVVALDVSRSMLAEDLPPTRLAAARDAVTGLLSQLQGDRIGLIAFAGSAFLVCPLTSDYGTFAAVLAEAGPDTLPLGGTSLGSVISEATRVFAANQGSSNTLIVISDGEDHGGDLGSVAGLRAAGITVHGLAVGTAAGSVIRLADGEFVRNRQGTLVRTRLQTEPLLQLATAGGGRLLDLAADPKALETLYRTGLASQERQESSTTRQHLAERFQFPLALALLLLLGEPLLAWRQKP</sequence>
<accession>A0A935PZE5</accession>
<dbReference type="SMART" id="SM00327">
    <property type="entry name" value="VWA"/>
    <property type="match status" value="1"/>
</dbReference>
<evidence type="ECO:0000256" key="1">
    <source>
        <dbReference type="SAM" id="Phobius"/>
    </source>
</evidence>
<dbReference type="SUPFAM" id="SSF53300">
    <property type="entry name" value="vWA-like"/>
    <property type="match status" value="1"/>
</dbReference>
<evidence type="ECO:0000313" key="3">
    <source>
        <dbReference type="EMBL" id="MBK7675259.1"/>
    </source>
</evidence>
<gene>
    <name evidence="3" type="ORF">IPJ27_11160</name>
</gene>
<dbReference type="PROSITE" id="PS50234">
    <property type="entry name" value="VWFA"/>
    <property type="match status" value="1"/>
</dbReference>
<dbReference type="PANTHER" id="PTHR22550:SF14">
    <property type="entry name" value="VWFA DOMAIN-CONTAINING PROTEIN"/>
    <property type="match status" value="1"/>
</dbReference>
<evidence type="ECO:0000313" key="4">
    <source>
        <dbReference type="Proteomes" id="UP000697998"/>
    </source>
</evidence>
<dbReference type="InterPro" id="IPR050768">
    <property type="entry name" value="UPF0353/GerABKA_families"/>
</dbReference>